<reference evidence="2" key="1">
    <citation type="submission" date="2018-02" db="EMBL/GenBank/DDBJ databases">
        <authorList>
            <person name="Cohen D.B."/>
            <person name="Kent A.D."/>
        </authorList>
    </citation>
    <scope>NUCLEOTIDE SEQUENCE</scope>
</reference>
<gene>
    <name evidence="2" type="ORF">FSB_LOCUS22541</name>
</gene>
<feature type="transmembrane region" description="Helical" evidence="1">
    <location>
        <begin position="86"/>
        <end position="105"/>
    </location>
</feature>
<name>A0A2N9G5N3_FAGSY</name>
<feature type="transmembrane region" description="Helical" evidence="1">
    <location>
        <begin position="125"/>
        <end position="150"/>
    </location>
</feature>
<keyword evidence="1" id="KW-1133">Transmembrane helix</keyword>
<proteinExistence type="predicted"/>
<evidence type="ECO:0000313" key="2">
    <source>
        <dbReference type="EMBL" id="SPC94659.1"/>
    </source>
</evidence>
<feature type="transmembrane region" description="Helical" evidence="1">
    <location>
        <begin position="51"/>
        <end position="74"/>
    </location>
</feature>
<accession>A0A2N9G5N3</accession>
<protein>
    <recommendedName>
        <fullName evidence="3">Transmembrane protein</fullName>
    </recommendedName>
</protein>
<evidence type="ECO:0000256" key="1">
    <source>
        <dbReference type="SAM" id="Phobius"/>
    </source>
</evidence>
<dbReference type="AlphaFoldDB" id="A0A2N9G5N3"/>
<sequence length="151" mass="17166">MGGGVLANLAWQITLGGMGFMAMGLRLWVFLWRWVCGCGFVLHWVKDTDGWLFLIIGFVCGYACGWDLILWVGLPVWVLGFRGGCAMSGFWVVMGLRVWWLWVWVCRREFVVDQFWLWVCGGYGLWILLVVVMGCAFCVAVGLVAFRLVLL</sequence>
<keyword evidence="1" id="KW-0472">Membrane</keyword>
<dbReference type="EMBL" id="OIVN01001500">
    <property type="protein sequence ID" value="SPC94659.1"/>
    <property type="molecule type" value="Genomic_DNA"/>
</dbReference>
<organism evidence="2">
    <name type="scientific">Fagus sylvatica</name>
    <name type="common">Beechnut</name>
    <dbReference type="NCBI Taxonomy" id="28930"/>
    <lineage>
        <taxon>Eukaryota</taxon>
        <taxon>Viridiplantae</taxon>
        <taxon>Streptophyta</taxon>
        <taxon>Embryophyta</taxon>
        <taxon>Tracheophyta</taxon>
        <taxon>Spermatophyta</taxon>
        <taxon>Magnoliopsida</taxon>
        <taxon>eudicotyledons</taxon>
        <taxon>Gunneridae</taxon>
        <taxon>Pentapetalae</taxon>
        <taxon>rosids</taxon>
        <taxon>fabids</taxon>
        <taxon>Fagales</taxon>
        <taxon>Fagaceae</taxon>
        <taxon>Fagus</taxon>
    </lineage>
</organism>
<keyword evidence="1" id="KW-0812">Transmembrane</keyword>
<evidence type="ECO:0008006" key="3">
    <source>
        <dbReference type="Google" id="ProtNLM"/>
    </source>
</evidence>